<evidence type="ECO:0000256" key="2">
    <source>
        <dbReference type="ARBA" id="ARBA00022475"/>
    </source>
</evidence>
<evidence type="ECO:0000256" key="4">
    <source>
        <dbReference type="ARBA" id="ARBA00022989"/>
    </source>
</evidence>
<dbReference type="PANTHER" id="PTHR30572:SF4">
    <property type="entry name" value="ABC TRANSPORTER PERMEASE YTRF"/>
    <property type="match status" value="1"/>
</dbReference>
<feature type="transmembrane region" description="Helical" evidence="7">
    <location>
        <begin position="369"/>
        <end position="389"/>
    </location>
</feature>
<feature type="domain" description="ABC3 transporter permease C-terminal" evidence="8">
    <location>
        <begin position="287"/>
        <end position="399"/>
    </location>
</feature>
<dbReference type="InterPro" id="IPR025857">
    <property type="entry name" value="MacB_PCD"/>
</dbReference>
<keyword evidence="11" id="KW-1185">Reference proteome</keyword>
<keyword evidence="2" id="KW-1003">Cell membrane</keyword>
<accession>A0A4Z0R8V1</accession>
<dbReference type="Pfam" id="PF02687">
    <property type="entry name" value="FtsX"/>
    <property type="match status" value="1"/>
</dbReference>
<keyword evidence="3 7" id="KW-0812">Transmembrane</keyword>
<dbReference type="GO" id="GO:0022857">
    <property type="term" value="F:transmembrane transporter activity"/>
    <property type="evidence" value="ECO:0007669"/>
    <property type="project" value="TreeGrafter"/>
</dbReference>
<evidence type="ECO:0000259" key="8">
    <source>
        <dbReference type="Pfam" id="PF02687"/>
    </source>
</evidence>
<proteinExistence type="inferred from homology"/>
<gene>
    <name evidence="10" type="ORF">E4K67_00910</name>
</gene>
<dbReference type="OrthoDB" id="9770036at2"/>
<reference evidence="10 11" key="1">
    <citation type="submission" date="2019-03" db="EMBL/GenBank/DDBJ databases">
        <title>Draft Genome Sequence of Desulfosporosinus fructosivorans Strain 63.6F, Isolated from Marine Sediment in the Baltic Sea.</title>
        <authorList>
            <person name="Hausmann B."/>
            <person name="Vandieken V."/>
            <person name="Pjevac P."/>
            <person name="Schreck K."/>
            <person name="Herbold C.W."/>
            <person name="Loy A."/>
        </authorList>
    </citation>
    <scope>NUCLEOTIDE SEQUENCE [LARGE SCALE GENOMIC DNA]</scope>
    <source>
        <strain evidence="10 11">63.6F</strain>
    </source>
</reference>
<dbReference type="EMBL" id="SPQQ01000001">
    <property type="protein sequence ID" value="TGE39601.1"/>
    <property type="molecule type" value="Genomic_DNA"/>
</dbReference>
<evidence type="ECO:0000256" key="7">
    <source>
        <dbReference type="SAM" id="Phobius"/>
    </source>
</evidence>
<feature type="transmembrane region" description="Helical" evidence="7">
    <location>
        <begin position="21"/>
        <end position="42"/>
    </location>
</feature>
<feature type="domain" description="MacB-like periplasmic core" evidence="9">
    <location>
        <begin position="21"/>
        <end position="245"/>
    </location>
</feature>
<evidence type="ECO:0000313" key="10">
    <source>
        <dbReference type="EMBL" id="TGE39601.1"/>
    </source>
</evidence>
<comment type="similarity">
    <text evidence="6">Belongs to the ABC-4 integral membrane protein family.</text>
</comment>
<feature type="transmembrane region" description="Helical" evidence="7">
    <location>
        <begin position="282"/>
        <end position="307"/>
    </location>
</feature>
<evidence type="ECO:0000313" key="11">
    <source>
        <dbReference type="Proteomes" id="UP000298460"/>
    </source>
</evidence>
<evidence type="ECO:0000256" key="3">
    <source>
        <dbReference type="ARBA" id="ARBA00022692"/>
    </source>
</evidence>
<evidence type="ECO:0000259" key="9">
    <source>
        <dbReference type="Pfam" id="PF12704"/>
    </source>
</evidence>
<comment type="subcellular location">
    <subcellularLocation>
        <location evidence="1">Cell membrane</location>
        <topology evidence="1">Multi-pass membrane protein</topology>
    </subcellularLocation>
</comment>
<feature type="transmembrane region" description="Helical" evidence="7">
    <location>
        <begin position="327"/>
        <end position="349"/>
    </location>
</feature>
<dbReference type="AlphaFoldDB" id="A0A4Z0R8V1"/>
<dbReference type="Pfam" id="PF12704">
    <property type="entry name" value="MacB_PCD"/>
    <property type="match status" value="1"/>
</dbReference>
<evidence type="ECO:0000256" key="6">
    <source>
        <dbReference type="ARBA" id="ARBA00038076"/>
    </source>
</evidence>
<protein>
    <submittedName>
        <fullName evidence="10">FtsX-like permease family protein</fullName>
    </submittedName>
</protein>
<dbReference type="RefSeq" id="WP_135544540.1">
    <property type="nucleotide sequence ID" value="NZ_SPQQ01000001.1"/>
</dbReference>
<dbReference type="Proteomes" id="UP000298460">
    <property type="component" value="Unassembled WGS sequence"/>
</dbReference>
<evidence type="ECO:0000256" key="1">
    <source>
        <dbReference type="ARBA" id="ARBA00004651"/>
    </source>
</evidence>
<comment type="caution">
    <text evidence="10">The sequence shown here is derived from an EMBL/GenBank/DDBJ whole genome shotgun (WGS) entry which is preliminary data.</text>
</comment>
<evidence type="ECO:0000256" key="5">
    <source>
        <dbReference type="ARBA" id="ARBA00023136"/>
    </source>
</evidence>
<dbReference type="GO" id="GO:0005886">
    <property type="term" value="C:plasma membrane"/>
    <property type="evidence" value="ECO:0007669"/>
    <property type="project" value="UniProtKB-SubCell"/>
</dbReference>
<sequence length="406" mass="41458">MNFLESIRVSLRALRANKLRSSLTMLGIIIGVAAVIAMVGIGNGATASITSQIQGMGSNLLTISPGQSNSGGVNGGAGSSASITMDDAEKISTLGSAIKAVAPTSSASAQVVLGSGNTSTSINGTTEGYEVIKNVSMARGRFITKADVDSSARVAVLGPTVVENLMGDANATIIGKIIKINNVPFQVIGVTTATGSTGFQSSDDMITAPITTVQARLIGKKTVRSILVSASSEAEMQTAQDDITAALRKTHKIQEGKENNFRVQNQADMLATMTSVTQTLTMLLGGIAGISLLVGGIGIMNIMLVSVTERTREIGIRKAIGAKGSNILLQFLIEAVVLSALGGGIGIALGYGGSSLAGKALSMETSISVTSVLVAFGFSAAIGIIFGVFPARKAAAMDPIDALRYE</sequence>
<keyword evidence="5 7" id="KW-0472">Membrane</keyword>
<name>A0A4Z0R8V1_9FIRM</name>
<keyword evidence="4 7" id="KW-1133">Transmembrane helix</keyword>
<organism evidence="10 11">
    <name type="scientific">Desulfosporosinus fructosivorans</name>
    <dbReference type="NCBI Taxonomy" id="2018669"/>
    <lineage>
        <taxon>Bacteria</taxon>
        <taxon>Bacillati</taxon>
        <taxon>Bacillota</taxon>
        <taxon>Clostridia</taxon>
        <taxon>Eubacteriales</taxon>
        <taxon>Desulfitobacteriaceae</taxon>
        <taxon>Desulfosporosinus</taxon>
    </lineage>
</organism>
<dbReference type="InterPro" id="IPR050250">
    <property type="entry name" value="Macrolide_Exporter_MacB"/>
</dbReference>
<dbReference type="InterPro" id="IPR003838">
    <property type="entry name" value="ABC3_permease_C"/>
</dbReference>
<dbReference type="PANTHER" id="PTHR30572">
    <property type="entry name" value="MEMBRANE COMPONENT OF TRANSPORTER-RELATED"/>
    <property type="match status" value="1"/>
</dbReference>